<dbReference type="Proteomes" id="UP000516093">
    <property type="component" value="Chromosome"/>
</dbReference>
<dbReference type="FunFam" id="3.40.50.720:FF:000924">
    <property type="entry name" value="GDP-mannose 4,6 dehydratase"/>
    <property type="match status" value="1"/>
</dbReference>
<dbReference type="EC" id="4.2.1.47" evidence="4"/>
<protein>
    <recommendedName>
        <fullName evidence="4">GDP-mannose 4,6-dehydratase</fullName>
        <ecNumber evidence="4">4.2.1.47</ecNumber>
    </recommendedName>
</protein>
<comment type="function">
    <text evidence="6">Catalyzes the conversion of GDP-D-mannose to GDP-4-dehydro-6-deoxy-D-mannose.</text>
</comment>
<dbReference type="GO" id="GO:0008446">
    <property type="term" value="F:GDP-mannose 4,6-dehydratase activity"/>
    <property type="evidence" value="ECO:0007669"/>
    <property type="project" value="UniProtKB-EC"/>
</dbReference>
<evidence type="ECO:0000313" key="8">
    <source>
        <dbReference type="EMBL" id="QNP52345.1"/>
    </source>
</evidence>
<evidence type="ECO:0000259" key="7">
    <source>
        <dbReference type="Pfam" id="PF16363"/>
    </source>
</evidence>
<dbReference type="CDD" id="cd05260">
    <property type="entry name" value="GDP_MD_SDR_e"/>
    <property type="match status" value="1"/>
</dbReference>
<dbReference type="AlphaFoldDB" id="A0A7H0GVM9"/>
<dbReference type="Gene3D" id="3.90.25.10">
    <property type="entry name" value="UDP-galactose 4-epimerase, domain 1"/>
    <property type="match status" value="1"/>
</dbReference>
<dbReference type="InterPro" id="IPR006368">
    <property type="entry name" value="GDP_Man_deHydtase"/>
</dbReference>
<dbReference type="InterPro" id="IPR036291">
    <property type="entry name" value="NAD(P)-bd_dom_sf"/>
</dbReference>
<evidence type="ECO:0000256" key="4">
    <source>
        <dbReference type="ARBA" id="ARBA00011989"/>
    </source>
</evidence>
<organism evidence="8 9">
    <name type="scientific">Hymenobacter qilianensis</name>
    <dbReference type="NCBI Taxonomy" id="1385715"/>
    <lineage>
        <taxon>Bacteria</taxon>
        <taxon>Pseudomonadati</taxon>
        <taxon>Bacteroidota</taxon>
        <taxon>Cytophagia</taxon>
        <taxon>Cytophagales</taxon>
        <taxon>Hymenobacteraceae</taxon>
        <taxon>Hymenobacter</taxon>
    </lineage>
</organism>
<dbReference type="InterPro" id="IPR016040">
    <property type="entry name" value="NAD(P)-bd_dom"/>
</dbReference>
<dbReference type="PANTHER" id="PTHR43715">
    <property type="entry name" value="GDP-MANNOSE 4,6-DEHYDRATASE"/>
    <property type="match status" value="1"/>
</dbReference>
<dbReference type="Gene3D" id="3.40.50.720">
    <property type="entry name" value="NAD(P)-binding Rossmann-like Domain"/>
    <property type="match status" value="1"/>
</dbReference>
<evidence type="ECO:0000256" key="6">
    <source>
        <dbReference type="ARBA" id="ARBA00059383"/>
    </source>
</evidence>
<dbReference type="SUPFAM" id="SSF51735">
    <property type="entry name" value="NAD(P)-binding Rossmann-fold domains"/>
    <property type="match status" value="1"/>
</dbReference>
<evidence type="ECO:0000256" key="2">
    <source>
        <dbReference type="ARBA" id="ARBA00001937"/>
    </source>
</evidence>
<gene>
    <name evidence="8" type="ORF">H9L05_00605</name>
</gene>
<reference evidence="8 9" key="1">
    <citation type="submission" date="2020-08" db="EMBL/GenBank/DDBJ databases">
        <title>Genome sequence of Hymenobacter qilianensis JCM 19763T.</title>
        <authorList>
            <person name="Hyun D.-W."/>
            <person name="Bae J.-W."/>
        </authorList>
    </citation>
    <scope>NUCLEOTIDE SEQUENCE [LARGE SCALE GENOMIC DNA]</scope>
    <source>
        <strain evidence="8 9">JCM 19763</strain>
    </source>
</reference>
<evidence type="ECO:0000256" key="1">
    <source>
        <dbReference type="ARBA" id="ARBA00000188"/>
    </source>
</evidence>
<dbReference type="PANTHER" id="PTHR43715:SF1">
    <property type="entry name" value="GDP-MANNOSE 4,6 DEHYDRATASE"/>
    <property type="match status" value="1"/>
</dbReference>
<dbReference type="GO" id="GO:0042351">
    <property type="term" value="P:'de novo' GDP-L-fucose biosynthetic process"/>
    <property type="evidence" value="ECO:0007669"/>
    <property type="project" value="TreeGrafter"/>
</dbReference>
<dbReference type="EMBL" id="CP060784">
    <property type="protein sequence ID" value="QNP52345.1"/>
    <property type="molecule type" value="Genomic_DNA"/>
</dbReference>
<keyword evidence="9" id="KW-1185">Reference proteome</keyword>
<dbReference type="Pfam" id="PF16363">
    <property type="entry name" value="GDP_Man_Dehyd"/>
    <property type="match status" value="1"/>
</dbReference>
<evidence type="ECO:0000313" key="9">
    <source>
        <dbReference type="Proteomes" id="UP000516093"/>
    </source>
</evidence>
<evidence type="ECO:0000256" key="3">
    <source>
        <dbReference type="ARBA" id="ARBA00009263"/>
    </source>
</evidence>
<dbReference type="KEGG" id="hqi:H9L05_00605"/>
<evidence type="ECO:0000256" key="5">
    <source>
        <dbReference type="ARBA" id="ARBA00023239"/>
    </source>
</evidence>
<comment type="catalytic activity">
    <reaction evidence="1">
        <text>GDP-alpha-D-mannose = GDP-4-dehydro-alpha-D-rhamnose + H2O</text>
        <dbReference type="Rhea" id="RHEA:23820"/>
        <dbReference type="ChEBI" id="CHEBI:15377"/>
        <dbReference type="ChEBI" id="CHEBI:57527"/>
        <dbReference type="ChEBI" id="CHEBI:57964"/>
        <dbReference type="EC" id="4.2.1.47"/>
    </reaction>
</comment>
<dbReference type="RefSeq" id="WP_187732602.1">
    <property type="nucleotide sequence ID" value="NZ_BMFN01000002.1"/>
</dbReference>
<feature type="domain" description="NAD(P)-binding" evidence="7">
    <location>
        <begin position="5"/>
        <end position="344"/>
    </location>
</feature>
<comment type="cofactor">
    <cofactor evidence="2">
        <name>NADP(+)</name>
        <dbReference type="ChEBI" id="CHEBI:58349"/>
    </cofactor>
</comment>
<comment type="similarity">
    <text evidence="3">Belongs to the NAD(P)-dependent epimerase/dehydratase family. GDP-mannose 4,6-dehydratase subfamily.</text>
</comment>
<sequence>MKRALITGIKGQDGFSLAELLLEKGYEVHGIKRHASLFSYERADVSYQAGCLNNVSFNLHYADLTDAATLTRLMQEIQPDEIYNLGAVSYMSAPFETPEYTVEVNNLCTLRILEAVCATNLVNSVRIYQAAAPQTSNALQRQAESKPKSQHTSFPYITTKLSCSQLIAKYRAANGLYACNGSLFNYEIPRRGETTLIHKIIQGSVRIALGLQGTLYLDSLEARHDWGYSQDYAEAIWRVLQQETPEDYVIATAVMTTVREFVRLTFAELGVDLVFQGDDAGEVGYVATCHNHDFALMPGQTVVAIDSAYYRAHTVEPSLAEASKSRRQLGWKPRHNLHLLVQEMVQHDLRLFSRQTSLIKSSQQALLQPN</sequence>
<proteinExistence type="inferred from homology"/>
<accession>A0A7H0GVM9</accession>
<name>A0A7H0GVM9_9BACT</name>
<keyword evidence="5" id="KW-0456">Lyase</keyword>